<keyword evidence="5" id="KW-0812">Transmembrane</keyword>
<dbReference type="InterPro" id="IPR003782">
    <property type="entry name" value="SCO1/SenC"/>
</dbReference>
<dbReference type="RefSeq" id="WP_146834458.1">
    <property type="nucleotide sequence ID" value="NZ_CP042476.1"/>
</dbReference>
<keyword evidence="4" id="KW-1015">Disulfide bond</keyword>
<evidence type="ECO:0000256" key="4">
    <source>
        <dbReference type="PIRSR" id="PIRSR603782-2"/>
    </source>
</evidence>
<dbReference type="GO" id="GO:0046872">
    <property type="term" value="F:metal ion binding"/>
    <property type="evidence" value="ECO:0007669"/>
    <property type="project" value="UniProtKB-KW"/>
</dbReference>
<dbReference type="InterPro" id="IPR013766">
    <property type="entry name" value="Thioredoxin_domain"/>
</dbReference>
<evidence type="ECO:0000313" key="7">
    <source>
        <dbReference type="EMBL" id="QED38073.1"/>
    </source>
</evidence>
<feature type="domain" description="Thioredoxin" evidence="6">
    <location>
        <begin position="59"/>
        <end position="222"/>
    </location>
</feature>
<dbReference type="PANTHER" id="PTHR12151">
    <property type="entry name" value="ELECTRON TRANSPORT PROTIN SCO1/SENC FAMILY MEMBER"/>
    <property type="match status" value="1"/>
</dbReference>
<dbReference type="CDD" id="cd02968">
    <property type="entry name" value="SCO"/>
    <property type="match status" value="1"/>
</dbReference>
<feature type="binding site" evidence="3">
    <location>
        <position position="101"/>
    </location>
    <ligand>
        <name>Cu cation</name>
        <dbReference type="ChEBI" id="CHEBI:23378"/>
    </ligand>
</feature>
<evidence type="ECO:0000256" key="2">
    <source>
        <dbReference type="ARBA" id="ARBA00023008"/>
    </source>
</evidence>
<dbReference type="KEGG" id="anp:FK178_10215"/>
<protein>
    <submittedName>
        <fullName evidence="7">SCO family protein</fullName>
    </submittedName>
</protein>
<dbReference type="Gene3D" id="3.40.30.10">
    <property type="entry name" value="Glutaredoxin"/>
    <property type="match status" value="1"/>
</dbReference>
<evidence type="ECO:0000256" key="1">
    <source>
        <dbReference type="ARBA" id="ARBA00010996"/>
    </source>
</evidence>
<dbReference type="SUPFAM" id="SSF52833">
    <property type="entry name" value="Thioredoxin-like"/>
    <property type="match status" value="1"/>
</dbReference>
<feature type="transmembrane region" description="Helical" evidence="5">
    <location>
        <begin position="6"/>
        <end position="25"/>
    </location>
</feature>
<feature type="binding site" evidence="3">
    <location>
        <position position="186"/>
    </location>
    <ligand>
        <name>Cu cation</name>
        <dbReference type="ChEBI" id="CHEBI:23378"/>
    </ligand>
</feature>
<keyword evidence="3" id="KW-0479">Metal-binding</keyword>
<dbReference type="AlphaFoldDB" id="A0A5B8YN75"/>
<feature type="binding site" evidence="3">
    <location>
        <position position="97"/>
    </location>
    <ligand>
        <name>Cu cation</name>
        <dbReference type="ChEBI" id="CHEBI:23378"/>
    </ligand>
</feature>
<dbReference type="OrthoDB" id="9811998at2"/>
<evidence type="ECO:0000256" key="5">
    <source>
        <dbReference type="SAM" id="Phobius"/>
    </source>
</evidence>
<name>A0A5B8YN75_9FLAO</name>
<gene>
    <name evidence="7" type="ORF">FK178_10215</name>
</gene>
<keyword evidence="8" id="KW-1185">Reference proteome</keyword>
<sequence length="243" mass="27797">MKNKSYIGVSLIILIFGIIFIPRIIDKVRNNDIVEQDRLNVKDKEKTRDAGKMVYIEQYGEKKRVPDFSFVNQHGDTITNRDYLGKVYVIEFFFTTCPSICPIMNRNLIDVQNEFKGEDDFGIASFTIDPEFDTPEVLRAYAENYGVTNPNWNFLTGDREKIYELANAGFGIYAGKEETAPGGFAHSGLFALIDKEGYVRSRTDSHGNPIIYYRGYIEQNKSITEGQETPQIDILMEDINNLL</sequence>
<keyword evidence="5" id="KW-0472">Membrane</keyword>
<keyword evidence="2 3" id="KW-0186">Copper</keyword>
<evidence type="ECO:0000259" key="6">
    <source>
        <dbReference type="PROSITE" id="PS51352"/>
    </source>
</evidence>
<dbReference type="PANTHER" id="PTHR12151:SF25">
    <property type="entry name" value="LINALOOL DEHYDRATASE_ISOMERASE DOMAIN-CONTAINING PROTEIN"/>
    <property type="match status" value="1"/>
</dbReference>
<keyword evidence="5" id="KW-1133">Transmembrane helix</keyword>
<comment type="similarity">
    <text evidence="1">Belongs to the SCO1/2 family.</text>
</comment>
<evidence type="ECO:0000256" key="3">
    <source>
        <dbReference type="PIRSR" id="PIRSR603782-1"/>
    </source>
</evidence>
<reference evidence="7 8" key="1">
    <citation type="submission" date="2019-08" db="EMBL/GenBank/DDBJ databases">
        <title>Antarcticibacterium arcticum sp. nov., a bacterium isolated from marine sediment of the Canadian Beaufort Sea.</title>
        <authorList>
            <person name="Lee Y.M."/>
            <person name="Baek K."/>
            <person name="Lee D.-H."/>
            <person name="Shin S.C."/>
            <person name="Jin Y.K."/>
            <person name="Park Y."/>
        </authorList>
    </citation>
    <scope>NUCLEOTIDE SEQUENCE [LARGE SCALE GENOMIC DNA]</scope>
    <source>
        <strain evidence="7 8">PAMC 28998</strain>
    </source>
</reference>
<dbReference type="Proteomes" id="UP000321954">
    <property type="component" value="Chromosome"/>
</dbReference>
<organism evidence="7 8">
    <name type="scientific">Antarcticibacterium arcticum</name>
    <dbReference type="NCBI Taxonomy" id="2585771"/>
    <lineage>
        <taxon>Bacteria</taxon>
        <taxon>Pseudomonadati</taxon>
        <taxon>Bacteroidota</taxon>
        <taxon>Flavobacteriia</taxon>
        <taxon>Flavobacteriales</taxon>
        <taxon>Flavobacteriaceae</taxon>
        <taxon>Antarcticibacterium</taxon>
    </lineage>
</organism>
<evidence type="ECO:0000313" key="8">
    <source>
        <dbReference type="Proteomes" id="UP000321954"/>
    </source>
</evidence>
<proteinExistence type="inferred from homology"/>
<dbReference type="EMBL" id="CP042476">
    <property type="protein sequence ID" value="QED38073.1"/>
    <property type="molecule type" value="Genomic_DNA"/>
</dbReference>
<dbReference type="InterPro" id="IPR036249">
    <property type="entry name" value="Thioredoxin-like_sf"/>
</dbReference>
<feature type="disulfide bond" description="Redox-active" evidence="4">
    <location>
        <begin position="97"/>
        <end position="101"/>
    </location>
</feature>
<dbReference type="Pfam" id="PF02630">
    <property type="entry name" value="SCO1-SenC"/>
    <property type="match status" value="1"/>
</dbReference>
<dbReference type="PROSITE" id="PS51352">
    <property type="entry name" value="THIOREDOXIN_2"/>
    <property type="match status" value="1"/>
</dbReference>
<accession>A0A5B8YN75</accession>